<evidence type="ECO:0000313" key="2">
    <source>
        <dbReference type="Proteomes" id="UP000489600"/>
    </source>
</evidence>
<keyword evidence="2" id="KW-1185">Reference proteome</keyword>
<dbReference type="EMBL" id="CABITT030000008">
    <property type="protein sequence ID" value="VVB17758.1"/>
    <property type="molecule type" value="Genomic_DNA"/>
</dbReference>
<dbReference type="Proteomes" id="UP000489600">
    <property type="component" value="Unassembled WGS sequence"/>
</dbReference>
<reference evidence="1" key="1">
    <citation type="submission" date="2019-07" db="EMBL/GenBank/DDBJ databases">
        <authorList>
            <person name="Dittberner H."/>
        </authorList>
    </citation>
    <scope>NUCLEOTIDE SEQUENCE [LARGE SCALE GENOMIC DNA]</scope>
</reference>
<accession>A0A565CVN9</accession>
<proteinExistence type="predicted"/>
<evidence type="ECO:0000313" key="1">
    <source>
        <dbReference type="EMBL" id="VVB17758.1"/>
    </source>
</evidence>
<sequence length="89" mass="9837">MACFSVPMELVVWLGLVSSLVWVAAVAQRAMYGVLDVLEDVDGSGLACRFLWQRLRRVLFLQLFSSVSSRSSGVGFQLCSCEEVACWSL</sequence>
<gene>
    <name evidence="1" type="ORF">ANE_LOCUS28202</name>
</gene>
<name>A0A565CVN9_9BRAS</name>
<comment type="caution">
    <text evidence="1">The sequence shown here is derived from an EMBL/GenBank/DDBJ whole genome shotgun (WGS) entry which is preliminary data.</text>
</comment>
<protein>
    <submittedName>
        <fullName evidence="1">Uncharacterized protein</fullName>
    </submittedName>
</protein>
<dbReference type="AlphaFoldDB" id="A0A565CVN9"/>
<organism evidence="1 2">
    <name type="scientific">Arabis nemorensis</name>
    <dbReference type="NCBI Taxonomy" id="586526"/>
    <lineage>
        <taxon>Eukaryota</taxon>
        <taxon>Viridiplantae</taxon>
        <taxon>Streptophyta</taxon>
        <taxon>Embryophyta</taxon>
        <taxon>Tracheophyta</taxon>
        <taxon>Spermatophyta</taxon>
        <taxon>Magnoliopsida</taxon>
        <taxon>eudicotyledons</taxon>
        <taxon>Gunneridae</taxon>
        <taxon>Pentapetalae</taxon>
        <taxon>rosids</taxon>
        <taxon>malvids</taxon>
        <taxon>Brassicales</taxon>
        <taxon>Brassicaceae</taxon>
        <taxon>Arabideae</taxon>
        <taxon>Arabis</taxon>
    </lineage>
</organism>